<gene>
    <name evidence="1" type="ORF">OBO34_19350</name>
</gene>
<dbReference type="Proteomes" id="UP001065549">
    <property type="component" value="Unassembled WGS sequence"/>
</dbReference>
<organism evidence="1 2">
    <name type="scientific">Hominibacterium faecale</name>
    <dbReference type="NCBI Taxonomy" id="2839743"/>
    <lineage>
        <taxon>Bacteria</taxon>
        <taxon>Bacillati</taxon>
        <taxon>Bacillota</taxon>
        <taxon>Clostridia</taxon>
        <taxon>Peptostreptococcales</taxon>
        <taxon>Anaerovoracaceae</taxon>
        <taxon>Hominibacterium</taxon>
    </lineage>
</organism>
<reference evidence="1" key="1">
    <citation type="submission" date="2022-09" db="EMBL/GenBank/DDBJ databases">
        <title>Culturomic study of gut microbiota in children with autism spectrum disorder.</title>
        <authorList>
            <person name="Efimov B.A."/>
            <person name="Chaplin A.V."/>
            <person name="Sokolova S.R."/>
            <person name="Pikina A.P."/>
            <person name="Korzhanova M."/>
            <person name="Belova V."/>
            <person name="Korostin D."/>
        </authorList>
    </citation>
    <scope>NUCLEOTIDE SEQUENCE</scope>
    <source>
        <strain evidence="1">ASD5510</strain>
    </source>
</reference>
<protein>
    <submittedName>
        <fullName evidence="1">Uncharacterized protein</fullName>
    </submittedName>
</protein>
<keyword evidence="2" id="KW-1185">Reference proteome</keyword>
<dbReference type="EMBL" id="JAOSHN010000010">
    <property type="protein sequence ID" value="MCU7380472.1"/>
    <property type="molecule type" value="Genomic_DNA"/>
</dbReference>
<proteinExistence type="predicted"/>
<sequence>MAKHYHCPVGGLDCPYWKSKEIIDGKTETCLCKIDGNPYRECDDFYSAYGDECSPEEYTEY</sequence>
<name>A0A9J6QYD7_9FIRM</name>
<comment type="caution">
    <text evidence="1">The sequence shown here is derived from an EMBL/GenBank/DDBJ whole genome shotgun (WGS) entry which is preliminary data.</text>
</comment>
<evidence type="ECO:0000313" key="1">
    <source>
        <dbReference type="EMBL" id="MCU7380472.1"/>
    </source>
</evidence>
<evidence type="ECO:0000313" key="2">
    <source>
        <dbReference type="Proteomes" id="UP001065549"/>
    </source>
</evidence>
<dbReference type="RefSeq" id="WP_269478722.1">
    <property type="nucleotide sequence ID" value="NZ_JAOSHN010000010.1"/>
</dbReference>
<dbReference type="AlphaFoldDB" id="A0A9J6QYD7"/>
<accession>A0A9J6QYD7</accession>